<comment type="caution">
    <text evidence="1">The sequence shown here is derived from an EMBL/GenBank/DDBJ whole genome shotgun (WGS) entry which is preliminary data.</text>
</comment>
<proteinExistence type="predicted"/>
<dbReference type="EC" id="2.4.1.207" evidence="1"/>
<name>A0ACB7VJY5_DIOAL</name>
<keyword evidence="1" id="KW-0326">Glycosidase</keyword>
<reference evidence="2" key="1">
    <citation type="journal article" date="2022" name="Nat. Commun.">
        <title>Chromosome evolution and the genetic basis of agronomically important traits in greater yam.</title>
        <authorList>
            <person name="Bredeson J.V."/>
            <person name="Lyons J.B."/>
            <person name="Oniyinde I.O."/>
            <person name="Okereke N.R."/>
            <person name="Kolade O."/>
            <person name="Nnabue I."/>
            <person name="Nwadili C.O."/>
            <person name="Hribova E."/>
            <person name="Parker M."/>
            <person name="Nwogha J."/>
            <person name="Shu S."/>
            <person name="Carlson J."/>
            <person name="Kariba R."/>
            <person name="Muthemba S."/>
            <person name="Knop K."/>
            <person name="Barton G.J."/>
            <person name="Sherwood A.V."/>
            <person name="Lopez-Montes A."/>
            <person name="Asiedu R."/>
            <person name="Jamnadass R."/>
            <person name="Muchugi A."/>
            <person name="Goodstein D."/>
            <person name="Egesi C.N."/>
            <person name="Featherston J."/>
            <person name="Asfaw A."/>
            <person name="Simpson G.G."/>
            <person name="Dolezel J."/>
            <person name="Hendre P.S."/>
            <person name="Van Deynze A."/>
            <person name="Kumar P.L."/>
            <person name="Obidiegwu J.E."/>
            <person name="Bhattacharjee R."/>
            <person name="Rokhsar D.S."/>
        </authorList>
    </citation>
    <scope>NUCLEOTIDE SEQUENCE [LARGE SCALE GENOMIC DNA]</scope>
    <source>
        <strain evidence="2">cv. TDa95/00328</strain>
    </source>
</reference>
<sequence>MTMSLKYNFFLLILISYCFSITTHSLQHDLTPPNNLQHLTNLFPHLSFNKSFSYFFGSQNIQILDNGSYINIILNKVSGSGFKSLDMYYYGFFSASIKLPSTYSAGVVVAFYMSNSEVYPKKHDELDIELLGHEKRKEWVLQTNVYGDGSVSTGREEKFYLWFDPSQQFHEYTIIWNPHHIVFMVDNIPVREVNHSEAMSTAYPSKPMSIFSTIWDGSDWATHGGKKPVNYNFAPFIASFKEMEMEGCVWNQSNSSNYNCSNNNGDHSVPMGINPIEGEQFVKLSEEQKMGMKWVRDKFMFYSYCKDLNRFKILPPECK</sequence>
<keyword evidence="2" id="KW-1185">Reference proteome</keyword>
<keyword evidence="1" id="KW-0808">Transferase</keyword>
<dbReference type="EC" id="3.2.1.151" evidence="1"/>
<dbReference type="Proteomes" id="UP000827976">
    <property type="component" value="Chromosome 8"/>
</dbReference>
<gene>
    <name evidence="1" type="ORF">IHE45_08G079500</name>
</gene>
<evidence type="ECO:0000313" key="2">
    <source>
        <dbReference type="Proteomes" id="UP000827976"/>
    </source>
</evidence>
<evidence type="ECO:0000313" key="1">
    <source>
        <dbReference type="EMBL" id="KAH7674522.1"/>
    </source>
</evidence>
<dbReference type="EMBL" id="CM037018">
    <property type="protein sequence ID" value="KAH7674522.1"/>
    <property type="molecule type" value="Genomic_DNA"/>
</dbReference>
<keyword evidence="1" id="KW-0328">Glycosyltransferase</keyword>
<keyword evidence="1" id="KW-0378">Hydrolase</keyword>
<accession>A0ACB7VJY5</accession>
<protein>
    <submittedName>
        <fullName evidence="1">Xyloglucan endotransglucosylase/hydrolase protein</fullName>
        <ecNumber evidence="1">2.4.1.207</ecNumber>
        <ecNumber evidence="1">3.2.1.151</ecNumber>
    </submittedName>
</protein>
<organism evidence="1 2">
    <name type="scientific">Dioscorea alata</name>
    <name type="common">Purple yam</name>
    <dbReference type="NCBI Taxonomy" id="55571"/>
    <lineage>
        <taxon>Eukaryota</taxon>
        <taxon>Viridiplantae</taxon>
        <taxon>Streptophyta</taxon>
        <taxon>Embryophyta</taxon>
        <taxon>Tracheophyta</taxon>
        <taxon>Spermatophyta</taxon>
        <taxon>Magnoliopsida</taxon>
        <taxon>Liliopsida</taxon>
        <taxon>Dioscoreales</taxon>
        <taxon>Dioscoreaceae</taxon>
        <taxon>Dioscorea</taxon>
    </lineage>
</organism>